<reference evidence="4" key="1">
    <citation type="submission" date="2020-08" db="EMBL/GenBank/DDBJ databases">
        <title>Plant Genome Project.</title>
        <authorList>
            <person name="Zhang R.-G."/>
        </authorList>
    </citation>
    <scope>NUCLEOTIDE SEQUENCE</scope>
    <source>
        <strain evidence="4">WSP0</strain>
        <tissue evidence="4">Leaf</tissue>
    </source>
</reference>
<feature type="domain" description="Disease resistance protein At4g27190-like leucine-rich repeats" evidence="3">
    <location>
        <begin position="503"/>
        <end position="589"/>
    </location>
</feature>
<feature type="domain" description="Disease resistance protein At4g27190-like leucine-rich repeats" evidence="3">
    <location>
        <begin position="953"/>
        <end position="1070"/>
    </location>
</feature>
<name>A0AAV6KTP5_9ERIC</name>
<dbReference type="Pfam" id="PF23247">
    <property type="entry name" value="LRR_RPS2"/>
    <property type="match status" value="7"/>
</dbReference>
<evidence type="ECO:0000256" key="1">
    <source>
        <dbReference type="ARBA" id="ARBA00022821"/>
    </source>
</evidence>
<feature type="compositionally biased region" description="Acidic residues" evidence="2">
    <location>
        <begin position="1105"/>
        <end position="1119"/>
    </location>
</feature>
<dbReference type="Gene3D" id="3.80.10.10">
    <property type="entry name" value="Ribonuclease Inhibitor"/>
    <property type="match status" value="4"/>
</dbReference>
<dbReference type="PANTHER" id="PTHR33463:SF209">
    <property type="entry name" value="DISEASE RESISTANCE PROTEIN RPS2-LIKE"/>
    <property type="match status" value="1"/>
</dbReference>
<dbReference type="AlphaFoldDB" id="A0AAV6KTP5"/>
<comment type="caution">
    <text evidence="4">The sequence shown here is derived from an EMBL/GenBank/DDBJ whole genome shotgun (WGS) entry which is preliminary data.</text>
</comment>
<organism evidence="4 5">
    <name type="scientific">Rhododendron griersonianum</name>
    <dbReference type="NCBI Taxonomy" id="479676"/>
    <lineage>
        <taxon>Eukaryota</taxon>
        <taxon>Viridiplantae</taxon>
        <taxon>Streptophyta</taxon>
        <taxon>Embryophyta</taxon>
        <taxon>Tracheophyta</taxon>
        <taxon>Spermatophyta</taxon>
        <taxon>Magnoliopsida</taxon>
        <taxon>eudicotyledons</taxon>
        <taxon>Gunneridae</taxon>
        <taxon>Pentapetalae</taxon>
        <taxon>asterids</taxon>
        <taxon>Ericales</taxon>
        <taxon>Ericaceae</taxon>
        <taxon>Ericoideae</taxon>
        <taxon>Rhodoreae</taxon>
        <taxon>Rhododendron</taxon>
    </lineage>
</organism>
<keyword evidence="1" id="KW-0611">Plant defense</keyword>
<dbReference type="InterPro" id="IPR032675">
    <property type="entry name" value="LRR_dom_sf"/>
</dbReference>
<dbReference type="PANTHER" id="PTHR33463">
    <property type="entry name" value="NB-ARC DOMAIN-CONTAINING PROTEIN-RELATED"/>
    <property type="match status" value="1"/>
</dbReference>
<sequence>MDLRASLDPIVIQSQSKILSMVGVAASLALEVEHLEMVGVSKITEIRDKQPLVPEPKKEVESLCKLMDIRIEKCGQLLYVFPSHMLPQNLQQLFIEECDELEVIFSKELKEKEAINNDIIGFPQLKAVTLKTLRKLKSFYTEMQGCFFSHKVIFPVLDNLTIDGLGNIIKIWDKQSIAHVLEEQGSFCQLKSVNVQKCAKLIHVFPSNMHPQLKNLERLEVTECETMKGIAEFEGEIDEDGLRNEVDASLALEVEHLEMVGVPKITEIRDKQPLLEPKKEVESLCKLMDIHIKKCGQLLYVFPSHMLPQNLQELLVVSCNKLEVIFLKDPKEEKEAINNDIIVFPQLKAVTLKTLRKLKSFYTETQGSFFSHKVIFPVMRSLTIDGLGNIIKIWDKQSVAIWQEQGFFCQLTKVDVNNCEKLTHVFPSNMHPLLNNLEWLSVNSCATMKGIAEFEGEIHEDGLRNEVAASLALEVEHLEMVGVSKITEIRDKQPLVPEPKKEVESLCKLMDIRIEKCGQLLYVFPSHMLPQNLQQLFIEECDELEVIFSKELKEKEAINNDIIGFPQLKAVTLKTLRKLKSFYTETQGCFFSHKVIFPVLDSLTIDGLGNIIKIWDKQSIAHVLEEQGSFCQLKSMNVQKCAKLIHVFPSNMHPQLKNLERLQVEECETMKGIAEFEGEIDEDGLRNEVAASLALEVEHLEMVGVPKITEIRDKQPLPKPKKEVESLCKLMDIRIWNCGQLLYVFPPHMLPQNLQKLWIQDCDELEVILSKDLKEEKEAINEDIIVFPRLKEVRLWALRKLKSFYTETQGFFFPHKVVFPVLQYMWFWNLDKITRIWDDQPLSEPEKEAKSFSELVFIIVDGCNQLEYVLPSYMLPQLKNLQQLSIESCTKVEVIISNNPKEKEATNNNDTIRFPQLKTLKLSSLPNLKSFICSDETQSIFSNKVAFPVLKRLDFINLDKITRIWDNQPLSEPEKEAKSFCELMGIIVDGCNQLEYVLPFYILPRLKNLQYLLINTCRKMEVIISNNLKEKEATNNNDTIRFPQLKTLKLSSLPNLKSFICSDETQSIFSNKDAFPVLEKIYLDEDLEFLRNETSTKEEWSTSNEESDYNDEQFDEDLETPMKEVSMEECSTSGKENDHNGEELDEDLETPTKKVSMEFALEVTGAFGLLGRHARARWSSLLHPSAKLVPFNKLKTHLMMMLSLFGL</sequence>
<dbReference type="SUPFAM" id="SSF52058">
    <property type="entry name" value="L domain-like"/>
    <property type="match status" value="2"/>
</dbReference>
<feature type="region of interest" description="Disordered" evidence="2">
    <location>
        <begin position="1094"/>
        <end position="1151"/>
    </location>
</feature>
<evidence type="ECO:0000313" key="4">
    <source>
        <dbReference type="EMBL" id="KAG5555634.1"/>
    </source>
</evidence>
<feature type="domain" description="Disease resistance protein At4g27190-like leucine-rich repeats" evidence="3">
    <location>
        <begin position="613"/>
        <end position="749"/>
    </location>
</feature>
<keyword evidence="5" id="KW-1185">Reference proteome</keyword>
<dbReference type="InterPro" id="IPR057135">
    <property type="entry name" value="At4g27190-like_LRR"/>
</dbReference>
<evidence type="ECO:0000313" key="5">
    <source>
        <dbReference type="Proteomes" id="UP000823749"/>
    </source>
</evidence>
<protein>
    <recommendedName>
        <fullName evidence="3">Disease resistance protein At4g27190-like leucine-rich repeats domain-containing protein</fullName>
    </recommendedName>
</protein>
<feature type="domain" description="Disease resistance protein At4g27190-like leucine-rich repeats" evidence="3">
    <location>
        <begin position="171"/>
        <end position="304"/>
    </location>
</feature>
<evidence type="ECO:0000256" key="2">
    <source>
        <dbReference type="SAM" id="MobiDB-lite"/>
    </source>
</evidence>
<dbReference type="EMBL" id="JACTNZ010000003">
    <property type="protein sequence ID" value="KAG5555634.1"/>
    <property type="molecule type" value="Genomic_DNA"/>
</dbReference>
<gene>
    <name evidence="4" type="ORF">RHGRI_006325</name>
</gene>
<feature type="domain" description="Disease resistance protein At4g27190-like leucine-rich repeats" evidence="3">
    <location>
        <begin position="832"/>
        <end position="942"/>
    </location>
</feature>
<proteinExistence type="predicted"/>
<evidence type="ECO:0000259" key="3">
    <source>
        <dbReference type="Pfam" id="PF23247"/>
    </source>
</evidence>
<accession>A0AAV6KTP5</accession>
<feature type="domain" description="Disease resistance protein At4g27190-like leucine-rich repeats" evidence="3">
    <location>
        <begin position="59"/>
        <end position="143"/>
    </location>
</feature>
<dbReference type="Proteomes" id="UP000823749">
    <property type="component" value="Chromosome 3"/>
</dbReference>
<dbReference type="InterPro" id="IPR050905">
    <property type="entry name" value="Plant_NBS-LRR"/>
</dbReference>
<feature type="domain" description="Disease resistance protein At4g27190-like leucine-rich repeats" evidence="3">
    <location>
        <begin position="392"/>
        <end position="494"/>
    </location>
</feature>